<dbReference type="InterPro" id="IPR027417">
    <property type="entry name" value="P-loop_NTPase"/>
</dbReference>
<dbReference type="CDD" id="cd18008">
    <property type="entry name" value="DEXDc_SHPRH-like"/>
    <property type="match status" value="1"/>
</dbReference>
<feature type="region of interest" description="Disordered" evidence="6">
    <location>
        <begin position="875"/>
        <end position="903"/>
    </location>
</feature>
<dbReference type="Proteomes" id="UP000800039">
    <property type="component" value="Unassembled WGS sequence"/>
</dbReference>
<keyword evidence="4" id="KW-0347">Helicase</keyword>
<evidence type="ECO:0000256" key="3">
    <source>
        <dbReference type="ARBA" id="ARBA00022801"/>
    </source>
</evidence>
<evidence type="ECO:0000313" key="10">
    <source>
        <dbReference type="Proteomes" id="UP000800039"/>
    </source>
</evidence>
<dbReference type="CDD" id="cd18793">
    <property type="entry name" value="SF2_C_SNF"/>
    <property type="match status" value="1"/>
</dbReference>
<name>A0A9P4GK53_9PLEO</name>
<evidence type="ECO:0000256" key="1">
    <source>
        <dbReference type="ARBA" id="ARBA00007025"/>
    </source>
</evidence>
<dbReference type="GO" id="GO:0008094">
    <property type="term" value="F:ATP-dependent activity, acting on DNA"/>
    <property type="evidence" value="ECO:0007669"/>
    <property type="project" value="TreeGrafter"/>
</dbReference>
<dbReference type="EMBL" id="ML976616">
    <property type="protein sequence ID" value="KAF1846684.1"/>
    <property type="molecule type" value="Genomic_DNA"/>
</dbReference>
<feature type="region of interest" description="Disordered" evidence="6">
    <location>
        <begin position="1109"/>
        <end position="1129"/>
    </location>
</feature>
<feature type="compositionally biased region" description="Basic and acidic residues" evidence="6">
    <location>
        <begin position="1110"/>
        <end position="1120"/>
    </location>
</feature>
<dbReference type="Pfam" id="PF00271">
    <property type="entry name" value="Helicase_C"/>
    <property type="match status" value="1"/>
</dbReference>
<feature type="compositionally biased region" description="Basic residues" evidence="6">
    <location>
        <begin position="234"/>
        <end position="251"/>
    </location>
</feature>
<dbReference type="InterPro" id="IPR014001">
    <property type="entry name" value="Helicase_ATP-bd"/>
</dbReference>
<dbReference type="FunFam" id="3.40.50.300:FF:003823">
    <property type="entry name" value="SNF2 family helicase, putative"/>
    <property type="match status" value="1"/>
</dbReference>
<feature type="region of interest" description="Disordered" evidence="6">
    <location>
        <begin position="120"/>
        <end position="265"/>
    </location>
</feature>
<feature type="non-terminal residue" evidence="9">
    <location>
        <position position="1"/>
    </location>
</feature>
<feature type="compositionally biased region" description="Acidic residues" evidence="6">
    <location>
        <begin position="133"/>
        <end position="142"/>
    </location>
</feature>
<dbReference type="GeneID" id="63844634"/>
<evidence type="ECO:0000256" key="2">
    <source>
        <dbReference type="ARBA" id="ARBA00022741"/>
    </source>
</evidence>
<dbReference type="Gene3D" id="3.30.40.10">
    <property type="entry name" value="Zinc/RING finger domain, C3HC4 (zinc finger)"/>
    <property type="match status" value="1"/>
</dbReference>
<dbReference type="GO" id="GO:0004386">
    <property type="term" value="F:helicase activity"/>
    <property type="evidence" value="ECO:0007669"/>
    <property type="project" value="UniProtKB-KW"/>
</dbReference>
<gene>
    <name evidence="9" type="ORF">K460DRAFT_250526</name>
</gene>
<evidence type="ECO:0000256" key="4">
    <source>
        <dbReference type="ARBA" id="ARBA00022806"/>
    </source>
</evidence>
<proteinExistence type="inferred from homology"/>
<feature type="region of interest" description="Disordered" evidence="6">
    <location>
        <begin position="738"/>
        <end position="788"/>
    </location>
</feature>
<dbReference type="InterPro" id="IPR013083">
    <property type="entry name" value="Znf_RING/FYVE/PHD"/>
</dbReference>
<dbReference type="InterPro" id="IPR050628">
    <property type="entry name" value="SNF2_RAD54_helicase_TF"/>
</dbReference>
<dbReference type="GO" id="GO:0006281">
    <property type="term" value="P:DNA repair"/>
    <property type="evidence" value="ECO:0007669"/>
    <property type="project" value="TreeGrafter"/>
</dbReference>
<dbReference type="InterPro" id="IPR049730">
    <property type="entry name" value="SNF2/RAD54-like_C"/>
</dbReference>
<comment type="caution">
    <text evidence="9">The sequence shown here is derived from an EMBL/GenBank/DDBJ whole genome shotgun (WGS) entry which is preliminary data.</text>
</comment>
<dbReference type="PROSITE" id="PS51194">
    <property type="entry name" value="HELICASE_CTER"/>
    <property type="match status" value="1"/>
</dbReference>
<dbReference type="OrthoDB" id="448448at2759"/>
<feature type="non-terminal residue" evidence="9">
    <location>
        <position position="1129"/>
    </location>
</feature>
<reference evidence="9" key="1">
    <citation type="submission" date="2020-01" db="EMBL/GenBank/DDBJ databases">
        <authorList>
            <consortium name="DOE Joint Genome Institute"/>
            <person name="Haridas S."/>
            <person name="Albert R."/>
            <person name="Binder M."/>
            <person name="Bloem J."/>
            <person name="Labutti K."/>
            <person name="Salamov A."/>
            <person name="Andreopoulos B."/>
            <person name="Baker S.E."/>
            <person name="Barry K."/>
            <person name="Bills G."/>
            <person name="Bluhm B.H."/>
            <person name="Cannon C."/>
            <person name="Castanera R."/>
            <person name="Culley D.E."/>
            <person name="Daum C."/>
            <person name="Ezra D."/>
            <person name="Gonzalez J.B."/>
            <person name="Henrissat B."/>
            <person name="Kuo A."/>
            <person name="Liang C."/>
            <person name="Lipzen A."/>
            <person name="Lutzoni F."/>
            <person name="Magnuson J."/>
            <person name="Mondo S."/>
            <person name="Nolan M."/>
            <person name="Ohm R."/>
            <person name="Pangilinan J."/>
            <person name="Park H.-J."/>
            <person name="Ramirez L."/>
            <person name="Alfaro M."/>
            <person name="Sun H."/>
            <person name="Tritt A."/>
            <person name="Yoshinaga Y."/>
            <person name="Zwiers L.-H."/>
            <person name="Turgeon B.G."/>
            <person name="Goodwin S.B."/>
            <person name="Spatafora J.W."/>
            <person name="Crous P.W."/>
            <person name="Grigoriev I.V."/>
        </authorList>
    </citation>
    <scope>NUCLEOTIDE SEQUENCE</scope>
    <source>
        <strain evidence="9">CBS 394.84</strain>
    </source>
</reference>
<dbReference type="GO" id="GO:0016787">
    <property type="term" value="F:hydrolase activity"/>
    <property type="evidence" value="ECO:0007669"/>
    <property type="project" value="UniProtKB-KW"/>
</dbReference>
<keyword evidence="2" id="KW-0547">Nucleotide-binding</keyword>
<dbReference type="CDD" id="cd16449">
    <property type="entry name" value="RING-HC"/>
    <property type="match status" value="1"/>
</dbReference>
<dbReference type="Gene3D" id="3.40.50.300">
    <property type="entry name" value="P-loop containing nucleotide triphosphate hydrolases"/>
    <property type="match status" value="1"/>
</dbReference>
<feature type="domain" description="Helicase C-terminal" evidence="8">
    <location>
        <begin position="928"/>
        <end position="1089"/>
    </location>
</feature>
<sequence>PAQPSAQSRQATPKLSTFAKIRNMQKRHQEKKNAAAKHVAFTSYANPDNEAYLQAIMSSITPSSSTPVPAVDEDDMANRQAMADYAQQKRCYDDIKRKNGGRLSFRQDVEWMKIKGAEEARRKKRLRDLAMAQEDEDGEPDLFPEVQTAANDDDDEDAESDENAFTIDGVNPRKRRRQLPQKEPKQISIQDAELSSMRVALEAAGDLPRKKKRTAPSDDQSQDADPSSTPGRGSKPKNTKNTKTPKAKAPPKKSTNGVRNAAKKKREVEFAVRQATSLFNSNVFQQQAGADANEQPTFKSRVKADALKELIASVPIEDQKVAKGDMTILLAATKDFDGRGAVKSDGHGHWIVKGMKTSLKGYQVLGTAFMRRRENASEEPRGGLMADQMGLGKTLMMLVNIVNGQPPRGAKGPRTTLLVASPAILTQWKNEIELHTDRDFRIMRYGAGTRIDSNHAFHILAAHDIILTTYGEIMKSYPKNEPPIECQTAEQKIAWWKEVYKTQRGLLHRGMFLRIVLDEAQAIKNHMGRTSIACRALMAQHKWALSGTPVLNSLTELYAYFKFLGVPHTGSFKIFKHNYCEKGSPENVERLLVRLAQFMIRRTHADEMFGAPILKLPQADQTTYWCDFNPLERCIYDIVRVRFAKRINVLTKKGELENSYSNALVMLLRLRQLTAHVLMLQFVMRDLLEREDIERIREIVNEQATSKNNKGSHTILAVRKQLEKLAADQKKKSAAEAAAKKAAKKAGRDVNDIDMPVDEEGNDTDDEDEPEAEEHTQQAGGRGGSGGQFGKEYNFKPFLSSLKTGESWEKVKQKAKCGSCGEQPRNPFMTSCGHLICSDPCLDNAYVDAAAECREYASCKVCGVIPSYIHRCDPDDEDSPEAVAQGTRSQARRRKDNNRKRREKEDIAEDWLASVGDDVLPSAKTIAVKAQIINWTRENPGVKIIIYTQFLAMIRILTRVCQKEGWEVEQYHGNMSLPARDKAIGSFAENPNIKVMLASLRCGGLGLNLTMASKVIMVDPWWNSASEQQAFCRVFRIGQKEQTFMSRLCVKDTVDADLIEMQERKQVEIDAVMDDDGTTGSRMSIRDLMRLFGNLREDDDGNTYIMVDNPDSRGGFRADRDDEGYADEL</sequence>
<comment type="similarity">
    <text evidence="1">Belongs to the SNF2/RAD54 helicase family.</text>
</comment>
<dbReference type="GO" id="GO:0005524">
    <property type="term" value="F:ATP binding"/>
    <property type="evidence" value="ECO:0007669"/>
    <property type="project" value="UniProtKB-KW"/>
</dbReference>
<evidence type="ECO:0000256" key="5">
    <source>
        <dbReference type="ARBA" id="ARBA00022840"/>
    </source>
</evidence>
<dbReference type="GO" id="GO:0005634">
    <property type="term" value="C:nucleus"/>
    <property type="evidence" value="ECO:0007669"/>
    <property type="project" value="TreeGrafter"/>
</dbReference>
<dbReference type="Gene3D" id="3.40.50.10810">
    <property type="entry name" value="Tandem AAA-ATPase domain"/>
    <property type="match status" value="1"/>
</dbReference>
<accession>A0A9P4GK53</accession>
<dbReference type="SMART" id="SM00490">
    <property type="entry name" value="HELICc"/>
    <property type="match status" value="1"/>
</dbReference>
<protein>
    <submittedName>
        <fullName evidence="9">DNA repair protein-like protein rad5</fullName>
    </submittedName>
</protein>
<evidence type="ECO:0000259" key="7">
    <source>
        <dbReference type="PROSITE" id="PS51192"/>
    </source>
</evidence>
<evidence type="ECO:0000259" key="8">
    <source>
        <dbReference type="PROSITE" id="PS51194"/>
    </source>
</evidence>
<dbReference type="SUPFAM" id="SSF52540">
    <property type="entry name" value="P-loop containing nucleoside triphosphate hydrolases"/>
    <property type="match status" value="2"/>
</dbReference>
<feature type="compositionally biased region" description="Acidic residues" evidence="6">
    <location>
        <begin position="151"/>
        <end position="162"/>
    </location>
</feature>
<keyword evidence="5" id="KW-0067">ATP-binding</keyword>
<evidence type="ECO:0000313" key="9">
    <source>
        <dbReference type="EMBL" id="KAF1846684.1"/>
    </source>
</evidence>
<dbReference type="AlphaFoldDB" id="A0A9P4GK53"/>
<dbReference type="InterPro" id="IPR001650">
    <property type="entry name" value="Helicase_C-like"/>
</dbReference>
<evidence type="ECO:0000256" key="6">
    <source>
        <dbReference type="SAM" id="MobiDB-lite"/>
    </source>
</evidence>
<keyword evidence="3" id="KW-0378">Hydrolase</keyword>
<dbReference type="InterPro" id="IPR000330">
    <property type="entry name" value="SNF2_N"/>
</dbReference>
<dbReference type="RefSeq" id="XP_040789247.1">
    <property type="nucleotide sequence ID" value="XM_040927381.1"/>
</dbReference>
<feature type="domain" description="Helicase ATP-binding" evidence="7">
    <location>
        <begin position="374"/>
        <end position="567"/>
    </location>
</feature>
<dbReference type="Pfam" id="PF00176">
    <property type="entry name" value="SNF2-rel_dom"/>
    <property type="match status" value="1"/>
</dbReference>
<dbReference type="SMART" id="SM00487">
    <property type="entry name" value="DEXDc"/>
    <property type="match status" value="1"/>
</dbReference>
<feature type="compositionally biased region" description="Acidic residues" evidence="6">
    <location>
        <begin position="755"/>
        <end position="772"/>
    </location>
</feature>
<dbReference type="InterPro" id="IPR038718">
    <property type="entry name" value="SNF2-like_sf"/>
</dbReference>
<feature type="compositionally biased region" description="Basic residues" evidence="6">
    <location>
        <begin position="890"/>
        <end position="902"/>
    </location>
</feature>
<organism evidence="9 10">
    <name type="scientific">Cucurbitaria berberidis CBS 394.84</name>
    <dbReference type="NCBI Taxonomy" id="1168544"/>
    <lineage>
        <taxon>Eukaryota</taxon>
        <taxon>Fungi</taxon>
        <taxon>Dikarya</taxon>
        <taxon>Ascomycota</taxon>
        <taxon>Pezizomycotina</taxon>
        <taxon>Dothideomycetes</taxon>
        <taxon>Pleosporomycetidae</taxon>
        <taxon>Pleosporales</taxon>
        <taxon>Pleosporineae</taxon>
        <taxon>Cucurbitariaceae</taxon>
        <taxon>Cucurbitaria</taxon>
    </lineage>
</organism>
<dbReference type="PROSITE" id="PS51192">
    <property type="entry name" value="HELICASE_ATP_BIND_1"/>
    <property type="match status" value="1"/>
</dbReference>
<dbReference type="PANTHER" id="PTHR45626:SF17">
    <property type="entry name" value="HELICASE-LIKE TRANSCRIPTION FACTOR"/>
    <property type="match status" value="1"/>
</dbReference>
<keyword evidence="10" id="KW-1185">Reference proteome</keyword>
<feature type="compositionally biased region" description="Low complexity" evidence="6">
    <location>
        <begin position="217"/>
        <end position="228"/>
    </location>
</feature>
<dbReference type="PANTHER" id="PTHR45626">
    <property type="entry name" value="TRANSCRIPTION TERMINATION FACTOR 2-RELATED"/>
    <property type="match status" value="1"/>
</dbReference>